<name>A0ABN6XLA3_9MICO</name>
<dbReference type="SUPFAM" id="SSF54211">
    <property type="entry name" value="Ribosomal protein S5 domain 2-like"/>
    <property type="match status" value="1"/>
</dbReference>
<sequence length="155" mass="15724">MRDGEPRTVDVTPVELNGNLVVGVGIAVQYDFPFDVQIELPNVGGPSAGMMFALGIYDKLTPGALTGGERVAGTGTIDAEGAVGPIGGIRQKLYGAERAGADWFLAPEANCNEVVGHVPDGLRVVKVATLQDSIDALEAIGSGSGTSGLPTCTAG</sequence>
<protein>
    <recommendedName>
        <fullName evidence="1">endopeptidase La</fullName>
        <ecNumber evidence="1">3.4.21.53</ecNumber>
    </recommendedName>
</protein>
<dbReference type="EMBL" id="AP027731">
    <property type="protein sequence ID" value="BDZ44552.1"/>
    <property type="molecule type" value="Genomic_DNA"/>
</dbReference>
<dbReference type="PANTHER" id="PTHR10046">
    <property type="entry name" value="ATP DEPENDENT LON PROTEASE FAMILY MEMBER"/>
    <property type="match status" value="1"/>
</dbReference>
<dbReference type="RefSeq" id="WP_286278004.1">
    <property type="nucleotide sequence ID" value="NZ_AP027731.1"/>
</dbReference>
<dbReference type="InterPro" id="IPR020568">
    <property type="entry name" value="Ribosomal_Su5_D2-typ_SF"/>
</dbReference>
<evidence type="ECO:0000259" key="2">
    <source>
        <dbReference type="PROSITE" id="PS51786"/>
    </source>
</evidence>
<proteinExistence type="inferred from homology"/>
<reference evidence="4" key="1">
    <citation type="journal article" date="2019" name="Int. J. Syst. Evol. Microbiol.">
        <title>The Global Catalogue of Microorganisms (GCM) 10K type strain sequencing project: providing services to taxonomists for standard genome sequencing and annotation.</title>
        <authorList>
            <consortium name="The Broad Institute Genomics Platform"/>
            <consortium name="The Broad Institute Genome Sequencing Center for Infectious Disease"/>
            <person name="Wu L."/>
            <person name="Ma J."/>
        </authorList>
    </citation>
    <scope>NUCLEOTIDE SEQUENCE [LARGE SCALE GENOMIC DNA]</scope>
    <source>
        <strain evidence="4">NBRC 108725</strain>
    </source>
</reference>
<dbReference type="Gene3D" id="3.30.230.10">
    <property type="match status" value="1"/>
</dbReference>
<dbReference type="PROSITE" id="PS51786">
    <property type="entry name" value="LON_PROTEOLYTIC"/>
    <property type="match status" value="1"/>
</dbReference>
<dbReference type="Pfam" id="PF05362">
    <property type="entry name" value="Lon_C"/>
    <property type="match status" value="1"/>
</dbReference>
<dbReference type="InterPro" id="IPR014721">
    <property type="entry name" value="Ribsml_uS5_D2-typ_fold_subgr"/>
</dbReference>
<feature type="domain" description="Lon proteolytic" evidence="2">
    <location>
        <begin position="1"/>
        <end position="140"/>
    </location>
</feature>
<dbReference type="EC" id="3.4.21.53" evidence="1"/>
<keyword evidence="1" id="KW-0378">Hydrolase</keyword>
<comment type="similarity">
    <text evidence="1">Belongs to the peptidase S16 family.</text>
</comment>
<feature type="active site" evidence="1">
    <location>
        <position position="92"/>
    </location>
</feature>
<keyword evidence="1" id="KW-0720">Serine protease</keyword>
<keyword evidence="4" id="KW-1185">Reference proteome</keyword>
<keyword evidence="1" id="KW-0645">Protease</keyword>
<evidence type="ECO:0000256" key="1">
    <source>
        <dbReference type="PROSITE-ProRule" id="PRU01122"/>
    </source>
</evidence>
<evidence type="ECO:0000313" key="3">
    <source>
        <dbReference type="EMBL" id="BDZ44552.1"/>
    </source>
</evidence>
<evidence type="ECO:0000313" key="4">
    <source>
        <dbReference type="Proteomes" id="UP001321498"/>
    </source>
</evidence>
<comment type="catalytic activity">
    <reaction evidence="1">
        <text>Hydrolysis of proteins in presence of ATP.</text>
        <dbReference type="EC" id="3.4.21.53"/>
    </reaction>
</comment>
<feature type="active site" evidence="1">
    <location>
        <position position="47"/>
    </location>
</feature>
<accession>A0ABN6XLA3</accession>
<organism evidence="3 4">
    <name type="scientific">Naasia aerilata</name>
    <dbReference type="NCBI Taxonomy" id="1162966"/>
    <lineage>
        <taxon>Bacteria</taxon>
        <taxon>Bacillati</taxon>
        <taxon>Actinomycetota</taxon>
        <taxon>Actinomycetes</taxon>
        <taxon>Micrococcales</taxon>
        <taxon>Microbacteriaceae</taxon>
        <taxon>Naasia</taxon>
    </lineage>
</organism>
<dbReference type="Proteomes" id="UP001321498">
    <property type="component" value="Chromosome"/>
</dbReference>
<dbReference type="InterPro" id="IPR008269">
    <property type="entry name" value="Lon_proteolytic"/>
</dbReference>
<gene>
    <name evidence="3" type="ORF">GCM10025866_04610</name>
</gene>
<dbReference type="InterPro" id="IPR027065">
    <property type="entry name" value="Lon_Prtase"/>
</dbReference>